<feature type="signal peptide" evidence="1">
    <location>
        <begin position="1"/>
        <end position="22"/>
    </location>
</feature>
<dbReference type="SUPFAM" id="SSF51445">
    <property type="entry name" value="(Trans)glycosidases"/>
    <property type="match status" value="1"/>
</dbReference>
<dbReference type="Proteomes" id="UP001589688">
    <property type="component" value="Unassembled WGS sequence"/>
</dbReference>
<dbReference type="InterPro" id="IPR013780">
    <property type="entry name" value="Glyco_hydro_b"/>
</dbReference>
<reference evidence="2 3" key="1">
    <citation type="submission" date="2024-09" db="EMBL/GenBank/DDBJ databases">
        <authorList>
            <person name="Sun Q."/>
            <person name="Mori K."/>
        </authorList>
    </citation>
    <scope>NUCLEOTIDE SEQUENCE [LARGE SCALE GENOMIC DNA]</scope>
    <source>
        <strain evidence="2 3">ATCC 51272</strain>
    </source>
</reference>
<dbReference type="PANTHER" id="PTHR42767:SF1">
    <property type="entry name" value="ENDO-BETA-1,6-GALACTANASE-LIKE DOMAIN-CONTAINING PROTEIN"/>
    <property type="match status" value="1"/>
</dbReference>
<dbReference type="PANTHER" id="PTHR42767">
    <property type="entry name" value="ENDO-BETA-1,6-GALACTANASE"/>
    <property type="match status" value="1"/>
</dbReference>
<evidence type="ECO:0008006" key="4">
    <source>
        <dbReference type="Google" id="ProtNLM"/>
    </source>
</evidence>
<dbReference type="InterPro" id="IPR039743">
    <property type="entry name" value="6GAL/EXGAL"/>
</dbReference>
<proteinExistence type="predicted"/>
<dbReference type="InterPro" id="IPR017853">
    <property type="entry name" value="GH"/>
</dbReference>
<dbReference type="RefSeq" id="WP_027953066.1">
    <property type="nucleotide sequence ID" value="NZ_JBHLZF010000002.1"/>
</dbReference>
<feature type="chain" id="PRO_5045612227" description="DUF1566 domain-containing protein" evidence="1">
    <location>
        <begin position="23"/>
        <end position="704"/>
    </location>
</feature>
<name>A0ABV5ZN34_9BACT</name>
<gene>
    <name evidence="2" type="ORF">ACFFK8_11185</name>
</gene>
<accession>A0ABV5ZN34</accession>
<dbReference type="Gene3D" id="3.20.20.80">
    <property type="entry name" value="Glycosidases"/>
    <property type="match status" value="1"/>
</dbReference>
<organism evidence="2 3">
    <name type="scientific">Hallella seregens ATCC 51272</name>
    <dbReference type="NCBI Taxonomy" id="1336250"/>
    <lineage>
        <taxon>Bacteria</taxon>
        <taxon>Pseudomonadati</taxon>
        <taxon>Bacteroidota</taxon>
        <taxon>Bacteroidia</taxon>
        <taxon>Bacteroidales</taxon>
        <taxon>Prevotellaceae</taxon>
        <taxon>Hallella</taxon>
    </lineage>
</organism>
<dbReference type="EMBL" id="JBHLZF010000002">
    <property type="protein sequence ID" value="MFB9898340.1"/>
    <property type="molecule type" value="Genomic_DNA"/>
</dbReference>
<keyword evidence="3" id="KW-1185">Reference proteome</keyword>
<protein>
    <recommendedName>
        <fullName evidence="4">DUF1566 domain-containing protein</fullName>
    </recommendedName>
</protein>
<comment type="caution">
    <text evidence="2">The sequence shown here is derived from an EMBL/GenBank/DDBJ whole genome shotgun (WGS) entry which is preliminary data.</text>
</comment>
<dbReference type="Gene3D" id="2.60.40.1180">
    <property type="entry name" value="Golgi alpha-mannosidase II"/>
    <property type="match status" value="1"/>
</dbReference>
<sequence length="704" mass="80280">MIMMKRFYIGLITFLSATPIFAQTQMVVRQKSGGMKAIPITSISNITFGEERLKSIDLGLPSGTLWSNCNLGSTYPEEYGDFFAWGEPIQKASFTQQNYLYYSNGTYTAIGNNISSTSHDAATENLGGQWAIPTIQQLQELIDHCTWTWNSYNNIPGYTVTGTNGNSIFLPANGNYYDGTTHDNIGTCGFYWSANPGTQARNARFLGFKKGEYTIQENTRDLGFCIRPVTHQPEDQPLQLSVGNPTGVSLQGIGVEFDPHFLTACLAKNDGAKTEDWDNVIVPRVKQMKPHNFRVWVMSQWFEPTNDNSDPYTIDWNALNFDTKEMRALCKELDLAQEINAEVTIVFWGASVGSWMAGGQTGNWLFVPKDYDEWAENCAILAKYLIDTKHYTCVKMLTPINEPNFYYGHFQYMTAANYSIICHKIADQLERLGIKDKISLNLSDNIHDDIDFLAKACENVKDVAGMFNSHCYRFGYESSNEEIGAWEKRNVDLAKAAGKMHFVGEFGSNRTMLSARQADIDYYRRGILIDRLVLNFLNYGACGCSYWQLFDEWYSAHDSYASMQQLGMWRYVKDVYRNEPYYYKLKYDYQPRPQYYAYGLLTQHIRPGADIHPISINQGKMAATAFRNVDGRWVYVFANPDNTSYTIDLTNKYHNQSNKFSVFRYMADKLPYDDKLLAPVDEVEAGNHLYCKIPATSVVLIKEK</sequence>
<keyword evidence="1" id="KW-0732">Signal</keyword>
<evidence type="ECO:0000313" key="2">
    <source>
        <dbReference type="EMBL" id="MFB9898340.1"/>
    </source>
</evidence>
<evidence type="ECO:0000313" key="3">
    <source>
        <dbReference type="Proteomes" id="UP001589688"/>
    </source>
</evidence>
<evidence type="ECO:0000256" key="1">
    <source>
        <dbReference type="SAM" id="SignalP"/>
    </source>
</evidence>